<comment type="caution">
    <text evidence="2">The sequence shown here is derived from an EMBL/GenBank/DDBJ whole genome shotgun (WGS) entry which is preliminary data.</text>
</comment>
<dbReference type="Pfam" id="PF00107">
    <property type="entry name" value="ADH_zinc_N"/>
    <property type="match status" value="1"/>
</dbReference>
<dbReference type="GO" id="GO:0043957">
    <property type="term" value="F:acryloyl-CoA reductase (NADPH) activity"/>
    <property type="evidence" value="ECO:0007669"/>
    <property type="project" value="TreeGrafter"/>
</dbReference>
<feature type="domain" description="Enoyl reductase (ER)" evidence="1">
    <location>
        <begin position="19"/>
        <end position="327"/>
    </location>
</feature>
<dbReference type="STRING" id="247633.GP2143_04400"/>
<dbReference type="SUPFAM" id="SSF51735">
    <property type="entry name" value="NAD(P)-binding Rossmann-fold domains"/>
    <property type="match status" value="1"/>
</dbReference>
<dbReference type="Gene3D" id="3.40.50.720">
    <property type="entry name" value="NAD(P)-binding Rossmann-like Domain"/>
    <property type="match status" value="1"/>
</dbReference>
<accession>A0YAT0</accession>
<dbReference type="InterPro" id="IPR013149">
    <property type="entry name" value="ADH-like_C"/>
</dbReference>
<dbReference type="SMART" id="SM00829">
    <property type="entry name" value="PKS_ER"/>
    <property type="match status" value="1"/>
</dbReference>
<dbReference type="eggNOG" id="COG0604">
    <property type="taxonomic scope" value="Bacteria"/>
</dbReference>
<evidence type="ECO:0000259" key="1">
    <source>
        <dbReference type="SMART" id="SM00829"/>
    </source>
</evidence>
<dbReference type="InterPro" id="IPR013154">
    <property type="entry name" value="ADH-like_N"/>
</dbReference>
<dbReference type="Gene3D" id="3.90.180.10">
    <property type="entry name" value="Medium-chain alcohol dehydrogenases, catalytic domain"/>
    <property type="match status" value="1"/>
</dbReference>
<gene>
    <name evidence="2" type="ORF">GP2143_04400</name>
</gene>
<dbReference type="NCBIfam" id="TIGR02823">
    <property type="entry name" value="oxido_YhdH"/>
    <property type="match status" value="1"/>
</dbReference>
<dbReference type="OrthoDB" id="9782155at2"/>
<reference evidence="2 3" key="1">
    <citation type="journal article" date="2010" name="J. Bacteriol.">
        <title>Genome sequence of the oligotrophic marine Gammaproteobacterium HTCC2143, isolated from the Oregon Coast.</title>
        <authorList>
            <person name="Oh H.M."/>
            <person name="Kang I."/>
            <person name="Ferriera S."/>
            <person name="Giovannoni S.J."/>
            <person name="Cho J.C."/>
        </authorList>
    </citation>
    <scope>NUCLEOTIDE SEQUENCE [LARGE SCALE GENOMIC DNA]</scope>
    <source>
        <strain evidence="2 3">HTCC2143</strain>
    </source>
</reference>
<dbReference type="CDD" id="cd08288">
    <property type="entry name" value="MDR_yhdh"/>
    <property type="match status" value="1"/>
</dbReference>
<evidence type="ECO:0000313" key="2">
    <source>
        <dbReference type="EMBL" id="EAW31660.1"/>
    </source>
</evidence>
<name>A0YAT0_9GAMM</name>
<dbReference type="InterPro" id="IPR011032">
    <property type="entry name" value="GroES-like_sf"/>
</dbReference>
<dbReference type="InterPro" id="IPR020843">
    <property type="entry name" value="ER"/>
</dbReference>
<dbReference type="PANTHER" id="PTHR43677">
    <property type="entry name" value="SHORT-CHAIN DEHYDROGENASE/REDUCTASE"/>
    <property type="match status" value="1"/>
</dbReference>
<dbReference type="SUPFAM" id="SSF50129">
    <property type="entry name" value="GroES-like"/>
    <property type="match status" value="1"/>
</dbReference>
<dbReference type="Pfam" id="PF08240">
    <property type="entry name" value="ADH_N"/>
    <property type="match status" value="1"/>
</dbReference>
<protein>
    <submittedName>
        <fullName evidence="2">Zinc-containing alcohol dehydrogenase superfamily protein</fullName>
    </submittedName>
</protein>
<dbReference type="AlphaFoldDB" id="A0YAT0"/>
<dbReference type="InterPro" id="IPR051397">
    <property type="entry name" value="Zn-ADH-like_protein"/>
</dbReference>
<organism evidence="2 3">
    <name type="scientific">marine gamma proteobacterium HTCC2143</name>
    <dbReference type="NCBI Taxonomy" id="247633"/>
    <lineage>
        <taxon>Bacteria</taxon>
        <taxon>Pseudomonadati</taxon>
        <taxon>Pseudomonadota</taxon>
        <taxon>Gammaproteobacteria</taxon>
        <taxon>Cellvibrionales</taxon>
        <taxon>Spongiibacteraceae</taxon>
        <taxon>BD1-7 clade</taxon>
    </lineage>
</organism>
<keyword evidence="3" id="KW-1185">Reference proteome</keyword>
<dbReference type="EMBL" id="AAVT01000002">
    <property type="protein sequence ID" value="EAW31660.1"/>
    <property type="molecule type" value="Genomic_DNA"/>
</dbReference>
<dbReference type="InterPro" id="IPR014188">
    <property type="entry name" value="Acrylyl-CoA_reductase_AcuI"/>
</dbReference>
<proteinExistence type="predicted"/>
<evidence type="ECO:0000313" key="3">
    <source>
        <dbReference type="Proteomes" id="UP000004931"/>
    </source>
</evidence>
<sequence length="331" mass="34809">MTDTFNAIVAEDVDGKPRAALKAITLADLPDEEVLVAVAYSTLNYKDGLAVAGKGRICRKLPLICGIDLAGTVVESSNENFKAGDKVLVNGFGLSETENGGYSQFQRLKAEWLVKVPSAFTLEQTMAIGTAGYTSMLCVQAIQDHGITPQHGPILVTGAAGGVGSVAISLLSGLGYSVTASTGRVDETSEFLTSLGADTIISREDLARDSKPMEKETWAAVVDTVGDKVLATALAQTKYEGLVAACGLAGGMGLPTSVAPFILRGVTLRGIDSVMASQPRRQRAWDALAELTDQQALATIYRTEPMSRLPQLAEQIIAGHIKGRVVIDVNA</sequence>
<dbReference type="Proteomes" id="UP000004931">
    <property type="component" value="Unassembled WGS sequence"/>
</dbReference>
<dbReference type="PANTHER" id="PTHR43677:SF1">
    <property type="entry name" value="ACRYLYL-COA REDUCTASE ACUI-RELATED"/>
    <property type="match status" value="1"/>
</dbReference>
<dbReference type="InterPro" id="IPR036291">
    <property type="entry name" value="NAD(P)-bd_dom_sf"/>
</dbReference>